<keyword evidence="2" id="KW-1133">Transmembrane helix</keyword>
<feature type="domain" description="GCVT N-terminal" evidence="4">
    <location>
        <begin position="428"/>
        <end position="705"/>
    </location>
</feature>
<dbReference type="EMBL" id="QFQP01000015">
    <property type="protein sequence ID" value="PZR11139.1"/>
    <property type="molecule type" value="Genomic_DNA"/>
</dbReference>
<evidence type="ECO:0000259" key="3">
    <source>
        <dbReference type="Pfam" id="PF01266"/>
    </source>
</evidence>
<dbReference type="Gene3D" id="3.30.9.10">
    <property type="entry name" value="D-Amino Acid Oxidase, subunit A, domain 2"/>
    <property type="match status" value="1"/>
</dbReference>
<evidence type="ECO:0000256" key="1">
    <source>
        <dbReference type="ARBA" id="ARBA00008609"/>
    </source>
</evidence>
<dbReference type="InterPro" id="IPR006076">
    <property type="entry name" value="FAD-dep_OxRdtase"/>
</dbReference>
<feature type="domain" description="FAD dependent oxidoreductase central" evidence="6">
    <location>
        <begin position="372"/>
        <end position="426"/>
    </location>
</feature>
<evidence type="ECO:0000259" key="5">
    <source>
        <dbReference type="Pfam" id="PF08669"/>
    </source>
</evidence>
<dbReference type="Pfam" id="PF01571">
    <property type="entry name" value="GCV_T"/>
    <property type="match status" value="1"/>
</dbReference>
<proteinExistence type="inferred from homology"/>
<dbReference type="InterPro" id="IPR036188">
    <property type="entry name" value="FAD/NAD-bd_sf"/>
</dbReference>
<dbReference type="Pfam" id="PF08669">
    <property type="entry name" value="GCV_T_C"/>
    <property type="match status" value="1"/>
</dbReference>
<dbReference type="Proteomes" id="UP000249061">
    <property type="component" value="Unassembled WGS sequence"/>
</dbReference>
<gene>
    <name evidence="7" type="ORF">DI536_18560</name>
</gene>
<dbReference type="InterPro" id="IPR032503">
    <property type="entry name" value="FAO_M"/>
</dbReference>
<dbReference type="Gene3D" id="3.30.1360.120">
    <property type="entry name" value="Probable tRNA modification gtpase trme, domain 1"/>
    <property type="match status" value="1"/>
</dbReference>
<accession>A0A2W5T6J1</accession>
<dbReference type="PANTHER" id="PTHR43757">
    <property type="entry name" value="AMINOMETHYLTRANSFERASE"/>
    <property type="match status" value="1"/>
</dbReference>
<dbReference type="SUPFAM" id="SSF54373">
    <property type="entry name" value="FAD-linked reductases, C-terminal domain"/>
    <property type="match status" value="1"/>
</dbReference>
<evidence type="ECO:0000313" key="8">
    <source>
        <dbReference type="Proteomes" id="UP000249061"/>
    </source>
</evidence>
<dbReference type="Pfam" id="PF16350">
    <property type="entry name" value="FAO_M"/>
    <property type="match status" value="1"/>
</dbReference>
<evidence type="ECO:0000256" key="2">
    <source>
        <dbReference type="SAM" id="Phobius"/>
    </source>
</evidence>
<evidence type="ECO:0000259" key="4">
    <source>
        <dbReference type="Pfam" id="PF01571"/>
    </source>
</evidence>
<comment type="similarity">
    <text evidence="1">Belongs to the GcvT family.</text>
</comment>
<dbReference type="SUPFAM" id="SSF51905">
    <property type="entry name" value="FAD/NAD(P)-binding domain"/>
    <property type="match status" value="1"/>
</dbReference>
<dbReference type="InterPro" id="IPR029043">
    <property type="entry name" value="GcvT/YgfZ_C"/>
</dbReference>
<feature type="domain" description="Aminomethyltransferase C-terminal" evidence="5">
    <location>
        <begin position="726"/>
        <end position="811"/>
    </location>
</feature>
<dbReference type="AlphaFoldDB" id="A0A2W5T6J1"/>
<dbReference type="Gene3D" id="3.30.70.1400">
    <property type="entry name" value="Aminomethyltransferase beta-barrel domains"/>
    <property type="match status" value="1"/>
</dbReference>
<feature type="domain" description="FAD dependent oxidoreductase" evidence="3">
    <location>
        <begin position="11"/>
        <end position="368"/>
    </location>
</feature>
<dbReference type="Gene3D" id="3.50.50.60">
    <property type="entry name" value="FAD/NAD(P)-binding domain"/>
    <property type="match status" value="1"/>
</dbReference>
<dbReference type="Gene3D" id="2.40.30.110">
    <property type="entry name" value="Aminomethyltransferase beta-barrel domains"/>
    <property type="match status" value="1"/>
</dbReference>
<protein>
    <submittedName>
        <fullName evidence="7">Oxidoreductase</fullName>
    </submittedName>
</protein>
<dbReference type="SUPFAM" id="SSF103025">
    <property type="entry name" value="Folate-binding domain"/>
    <property type="match status" value="1"/>
</dbReference>
<organism evidence="7 8">
    <name type="scientific">Archangium gephyra</name>
    <dbReference type="NCBI Taxonomy" id="48"/>
    <lineage>
        <taxon>Bacteria</taxon>
        <taxon>Pseudomonadati</taxon>
        <taxon>Myxococcota</taxon>
        <taxon>Myxococcia</taxon>
        <taxon>Myxococcales</taxon>
        <taxon>Cystobacterineae</taxon>
        <taxon>Archangiaceae</taxon>
        <taxon>Archangium</taxon>
    </lineage>
</organism>
<dbReference type="InterPro" id="IPR028896">
    <property type="entry name" value="GcvT/YgfZ/DmdA"/>
</dbReference>
<dbReference type="Pfam" id="PF01266">
    <property type="entry name" value="DAO"/>
    <property type="match status" value="1"/>
</dbReference>
<dbReference type="InterPro" id="IPR006222">
    <property type="entry name" value="GCVT_N"/>
</dbReference>
<name>A0A2W5T6J1_9BACT</name>
<dbReference type="PANTHER" id="PTHR43757:SF15">
    <property type="entry name" value="PYRUVATE DEHYDROGENASE PHOSPHATASE REGULATORY SUBUNIT, MITOCHONDRIAL-LIKE"/>
    <property type="match status" value="1"/>
</dbReference>
<evidence type="ECO:0000313" key="7">
    <source>
        <dbReference type="EMBL" id="PZR11139.1"/>
    </source>
</evidence>
<dbReference type="InterPro" id="IPR013977">
    <property type="entry name" value="GcvT_C"/>
</dbReference>
<dbReference type="SUPFAM" id="SSF101790">
    <property type="entry name" value="Aminomethyltransferase beta-barrel domain"/>
    <property type="match status" value="1"/>
</dbReference>
<keyword evidence="2" id="KW-0812">Transmembrane</keyword>
<keyword evidence="2" id="KW-0472">Membrane</keyword>
<reference evidence="7 8" key="1">
    <citation type="submission" date="2017-08" db="EMBL/GenBank/DDBJ databases">
        <title>Infants hospitalized years apart are colonized by the same room-sourced microbial strains.</title>
        <authorList>
            <person name="Brooks B."/>
            <person name="Olm M.R."/>
            <person name="Firek B.A."/>
            <person name="Baker R."/>
            <person name="Thomas B.C."/>
            <person name="Morowitz M.J."/>
            <person name="Banfield J.F."/>
        </authorList>
    </citation>
    <scope>NUCLEOTIDE SEQUENCE [LARGE SCALE GENOMIC DNA]</scope>
    <source>
        <strain evidence="7">S2_003_000_R2_14</strain>
    </source>
</reference>
<feature type="transmembrane region" description="Helical" evidence="2">
    <location>
        <begin position="12"/>
        <end position="33"/>
    </location>
</feature>
<sequence>MNSPELPKHARVVVIGGGIIGTSVAYHLAHAGWKDTVLLERDKLTSGTTWHAAGLMVTFGSTSETSTELRKYTRDLYSRLEAETGQDTGFKPVGFIEVASDEGRLEEYRRVSAFNRLCGVDVHEISPKEVKDLFPLAKVDDVLAGFYVKEDGRVNPVDATMALAKGARQQGARLIENCPVLDVVIRHGEVRGVVTPFGTIECEYVVNCAGMWARQLGAKSGVSIPLQSAEHYYLITESVPGISRDWPVLEDPGCHGYYREEGGGLMVGLFEPVCAPWNIGGVPQDFSFGEISPDWDRMAPYLERAMSRVPITQSIGLKKFFCGPESFTPDLRPIVGESPEVKKYFVAAGLNSIGILTGGGLGRVLAQWIMQGRPDVDVTGMHVDRLQPYQTTPAYRRTRTVESLGLVYTCHYPFKPMKTARDAKRSPLYDRLEKQGAFFRDVSGWESADWFAGPGVKPEFGPLGWGRPAWWKHWEAEHRAVREGVALMDMSFMSKFRVEGRDAGRMLNVLSANDVDGDAGRITYTQWLNEGGTLEADLTVTKFDDQHYLVVASDTAHRHVEARLKRAFAEHHAFASDVTGAYAQLNVQGPKSRELLQSVTSADLSNEAFPFRCAREIDIGFARVLCVRITYLGELGYELYIPTEQAVHVYDALLEAGAKFDVKHAGLKALASLRMEKGYRDYGHDIDNTDSVLEAGLGFAVDMNKAVAFIGREAVAAKKAEGPLKRRLVQVFVKDPEALLFHAEPVLRNGKPVGYVRAASYGFTLGGAVGLAMVDGGGEAVDGKWLSSGQWEVQIANTRYPAMASMKPLYDPDMKRIKS</sequence>
<comment type="caution">
    <text evidence="7">The sequence shown here is derived from an EMBL/GenBank/DDBJ whole genome shotgun (WGS) entry which is preliminary data.</text>
</comment>
<dbReference type="InterPro" id="IPR027266">
    <property type="entry name" value="TrmE/GcvT-like"/>
</dbReference>
<evidence type="ECO:0000259" key="6">
    <source>
        <dbReference type="Pfam" id="PF16350"/>
    </source>
</evidence>